<evidence type="ECO:0000256" key="3">
    <source>
        <dbReference type="ARBA" id="ARBA00022833"/>
    </source>
</evidence>
<keyword evidence="5" id="KW-0472">Membrane</keyword>
<dbReference type="SMART" id="SM00547">
    <property type="entry name" value="ZnF_RBZ"/>
    <property type="match status" value="2"/>
</dbReference>
<dbReference type="InterPro" id="IPR001876">
    <property type="entry name" value="Znf_RanBP2"/>
</dbReference>
<dbReference type="Proteomes" id="UP000502508">
    <property type="component" value="Chromosome"/>
</dbReference>
<feature type="domain" description="RanBP2-type" evidence="6">
    <location>
        <begin position="93"/>
        <end position="117"/>
    </location>
</feature>
<organism evidence="7 8">
    <name type="scientific">Phytohabitans flavus</name>
    <dbReference type="NCBI Taxonomy" id="1076124"/>
    <lineage>
        <taxon>Bacteria</taxon>
        <taxon>Bacillati</taxon>
        <taxon>Actinomycetota</taxon>
        <taxon>Actinomycetes</taxon>
        <taxon>Micromonosporales</taxon>
        <taxon>Micromonosporaceae</taxon>
    </lineage>
</organism>
<feature type="region of interest" description="Disordered" evidence="4">
    <location>
        <begin position="42"/>
        <end position="62"/>
    </location>
</feature>
<name>A0A6F8XRG4_9ACTN</name>
<keyword evidence="5" id="KW-0812">Transmembrane</keyword>
<reference evidence="7 8" key="1">
    <citation type="submission" date="2020-03" db="EMBL/GenBank/DDBJ databases">
        <title>Whole genome shotgun sequence of Phytohabitans flavus NBRC 107702.</title>
        <authorList>
            <person name="Komaki H."/>
            <person name="Tamura T."/>
        </authorList>
    </citation>
    <scope>NUCLEOTIDE SEQUENCE [LARGE SCALE GENOMIC DNA]</scope>
    <source>
        <strain evidence="7 8">NBRC 107702</strain>
    </source>
</reference>
<evidence type="ECO:0000256" key="4">
    <source>
        <dbReference type="SAM" id="MobiDB-lite"/>
    </source>
</evidence>
<evidence type="ECO:0000256" key="2">
    <source>
        <dbReference type="ARBA" id="ARBA00022771"/>
    </source>
</evidence>
<protein>
    <recommendedName>
        <fullName evidence="6">RanBP2-type domain-containing protein</fullName>
    </recommendedName>
</protein>
<dbReference type="EMBL" id="AP022870">
    <property type="protein sequence ID" value="BCB76379.1"/>
    <property type="molecule type" value="Genomic_DNA"/>
</dbReference>
<dbReference type="GO" id="GO:0008270">
    <property type="term" value="F:zinc ion binding"/>
    <property type="evidence" value="ECO:0007669"/>
    <property type="project" value="UniProtKB-KW"/>
</dbReference>
<evidence type="ECO:0000256" key="5">
    <source>
        <dbReference type="SAM" id="Phobius"/>
    </source>
</evidence>
<feature type="transmembrane region" description="Helical" evidence="5">
    <location>
        <begin position="141"/>
        <end position="163"/>
    </location>
</feature>
<keyword evidence="5" id="KW-1133">Transmembrane helix</keyword>
<dbReference type="RefSeq" id="WP_173036451.1">
    <property type="nucleotide sequence ID" value="NZ_AP022870.1"/>
</dbReference>
<feature type="domain" description="RanBP2-type" evidence="6">
    <location>
        <begin position="9"/>
        <end position="34"/>
    </location>
</feature>
<sequence length="170" mass="18412">MANRYGAARQLPCPDCGSPVNPDRDQLCPNCGYPLMFLRTPVEEETPRAVPRSPDEREDNTGMVASAQRVGDTRQFPPATYAATPAAPPVLPGQLQCRACGYPNEPARIRCERCGHAMRQAQPQAVALGPPPVAPPRRSQWLIWLLIALGALCLLGLAVALFWDQITGTA</sequence>
<proteinExistence type="predicted"/>
<keyword evidence="1" id="KW-0479">Metal-binding</keyword>
<evidence type="ECO:0000313" key="8">
    <source>
        <dbReference type="Proteomes" id="UP000502508"/>
    </source>
</evidence>
<accession>A0A6F8XRG4</accession>
<evidence type="ECO:0000313" key="7">
    <source>
        <dbReference type="EMBL" id="BCB76379.1"/>
    </source>
</evidence>
<evidence type="ECO:0000259" key="6">
    <source>
        <dbReference type="SMART" id="SM00547"/>
    </source>
</evidence>
<dbReference type="KEGG" id="pfla:Pflav_027890"/>
<reference evidence="7 8" key="2">
    <citation type="submission" date="2020-03" db="EMBL/GenBank/DDBJ databases">
        <authorList>
            <person name="Ichikawa N."/>
            <person name="Kimura A."/>
            <person name="Kitahashi Y."/>
            <person name="Uohara A."/>
        </authorList>
    </citation>
    <scope>NUCLEOTIDE SEQUENCE [LARGE SCALE GENOMIC DNA]</scope>
    <source>
        <strain evidence="7 8">NBRC 107702</strain>
    </source>
</reference>
<gene>
    <name evidence="7" type="ORF">Pflav_027890</name>
</gene>
<keyword evidence="3" id="KW-0862">Zinc</keyword>
<keyword evidence="2" id="KW-0863">Zinc-finger</keyword>
<keyword evidence="8" id="KW-1185">Reference proteome</keyword>
<evidence type="ECO:0000256" key="1">
    <source>
        <dbReference type="ARBA" id="ARBA00022723"/>
    </source>
</evidence>
<dbReference type="AlphaFoldDB" id="A0A6F8XRG4"/>